<dbReference type="CDD" id="cd03257">
    <property type="entry name" value="ABC_NikE_OppD_transporters"/>
    <property type="match status" value="1"/>
</dbReference>
<sequence>MNTLLEAETIEKRYRLGSGRVLQAVAGVSLRVGAGEALALVGESGCGKSTLGRALLGLTPIDAGAIRFEGQDIARLSARQMRPVRARMQMVFQDSYASLNPRRNAGEALAEPLRIHKRAGVTERVRELLDWVGLPQSALARYPHEFSGGQRQRLNIARAIALDPVLLVADEPVSALDVSVQAQIINLFRELQERLGLACVFISHDLAVVRQMADRIAVMYLGVIVEEGDGLAVMAAPAHPYTRALLDAVPRPDRPLPPPLIGDVPSPISPPPGCRFHTRCPIAQARCREEVPLLRDIGAGRRVACHFPLTNVL</sequence>
<dbReference type="FunFam" id="3.40.50.300:FF:000016">
    <property type="entry name" value="Oligopeptide ABC transporter ATP-binding component"/>
    <property type="match status" value="1"/>
</dbReference>
<dbReference type="PROSITE" id="PS50893">
    <property type="entry name" value="ABC_TRANSPORTER_2"/>
    <property type="match status" value="1"/>
</dbReference>
<protein>
    <submittedName>
        <fullName evidence="6">ABC transporter ATP-binding protein</fullName>
    </submittedName>
</protein>
<dbReference type="Pfam" id="PF08352">
    <property type="entry name" value="oligo_HPY"/>
    <property type="match status" value="1"/>
</dbReference>
<comment type="subcellular location">
    <subcellularLocation>
        <location evidence="1">Cell inner membrane</location>
        <topology evidence="1">Peripheral membrane protein</topology>
    </subcellularLocation>
</comment>
<evidence type="ECO:0000256" key="1">
    <source>
        <dbReference type="ARBA" id="ARBA00004417"/>
    </source>
</evidence>
<dbReference type="InterPro" id="IPR003439">
    <property type="entry name" value="ABC_transporter-like_ATP-bd"/>
</dbReference>
<dbReference type="PROSITE" id="PS00211">
    <property type="entry name" value="ABC_TRANSPORTER_1"/>
    <property type="match status" value="1"/>
</dbReference>
<evidence type="ECO:0000313" key="7">
    <source>
        <dbReference type="Proteomes" id="UP000179145"/>
    </source>
</evidence>
<reference evidence="6 7" key="1">
    <citation type="journal article" date="2016" name="Microb. Cell Fact.">
        <title>Dissection of exopolysaccharide biosynthesis in Kozakia baliensis.</title>
        <authorList>
            <person name="Brandt J.U."/>
            <person name="Jakob F."/>
            <person name="Behr J."/>
            <person name="Geissler A.J."/>
            <person name="Vogel R.F."/>
        </authorList>
    </citation>
    <scope>NUCLEOTIDE SEQUENCE [LARGE SCALE GENOMIC DNA]</scope>
    <source>
        <strain evidence="6 7">DSM 14400</strain>
    </source>
</reference>
<evidence type="ECO:0000256" key="4">
    <source>
        <dbReference type="ARBA" id="ARBA00022741"/>
    </source>
</evidence>
<comment type="similarity">
    <text evidence="2">Belongs to the ABC transporter superfamily.</text>
</comment>
<dbReference type="Gene3D" id="3.40.50.300">
    <property type="entry name" value="P-loop containing nucleotide triphosphate hydrolases"/>
    <property type="match status" value="1"/>
</dbReference>
<dbReference type="GO" id="GO:0005524">
    <property type="term" value="F:ATP binding"/>
    <property type="evidence" value="ECO:0007669"/>
    <property type="project" value="UniProtKB-KW"/>
</dbReference>
<dbReference type="AlphaFoldDB" id="A0A1D8UV77"/>
<keyword evidence="3" id="KW-0813">Transport</keyword>
<proteinExistence type="inferred from homology"/>
<dbReference type="Pfam" id="PF00005">
    <property type="entry name" value="ABC_tran"/>
    <property type="match status" value="1"/>
</dbReference>
<gene>
    <name evidence="6" type="ORF">A0U89_09955</name>
</gene>
<organism evidence="6 7">
    <name type="scientific">Kozakia baliensis</name>
    <dbReference type="NCBI Taxonomy" id="153496"/>
    <lineage>
        <taxon>Bacteria</taxon>
        <taxon>Pseudomonadati</taxon>
        <taxon>Pseudomonadota</taxon>
        <taxon>Alphaproteobacteria</taxon>
        <taxon>Acetobacterales</taxon>
        <taxon>Acetobacteraceae</taxon>
        <taxon>Kozakia</taxon>
    </lineage>
</organism>
<dbReference type="Proteomes" id="UP000179145">
    <property type="component" value="Chromosome"/>
</dbReference>
<dbReference type="InterPro" id="IPR050319">
    <property type="entry name" value="ABC_transp_ATP-bind"/>
</dbReference>
<dbReference type="SUPFAM" id="SSF52540">
    <property type="entry name" value="P-loop containing nucleoside triphosphate hydrolases"/>
    <property type="match status" value="1"/>
</dbReference>
<dbReference type="eggNOG" id="COG4608">
    <property type="taxonomic scope" value="Bacteria"/>
</dbReference>
<dbReference type="InterPro" id="IPR003593">
    <property type="entry name" value="AAA+_ATPase"/>
</dbReference>
<dbReference type="GO" id="GO:0015833">
    <property type="term" value="P:peptide transport"/>
    <property type="evidence" value="ECO:0007669"/>
    <property type="project" value="InterPro"/>
</dbReference>
<dbReference type="PANTHER" id="PTHR43776">
    <property type="entry name" value="TRANSPORT ATP-BINDING PROTEIN"/>
    <property type="match status" value="1"/>
</dbReference>
<dbReference type="RefSeq" id="WP_070403010.1">
    <property type="nucleotide sequence ID" value="NZ_BJVW01000001.1"/>
</dbReference>
<evidence type="ECO:0000313" key="6">
    <source>
        <dbReference type="EMBL" id="AOX17407.1"/>
    </source>
</evidence>
<evidence type="ECO:0000256" key="5">
    <source>
        <dbReference type="ARBA" id="ARBA00022840"/>
    </source>
</evidence>
<dbReference type="GO" id="GO:0055085">
    <property type="term" value="P:transmembrane transport"/>
    <property type="evidence" value="ECO:0007669"/>
    <property type="project" value="UniProtKB-ARBA"/>
</dbReference>
<name>A0A1D8UV77_9PROT</name>
<dbReference type="GO" id="GO:0016887">
    <property type="term" value="F:ATP hydrolysis activity"/>
    <property type="evidence" value="ECO:0007669"/>
    <property type="project" value="InterPro"/>
</dbReference>
<dbReference type="GO" id="GO:0005886">
    <property type="term" value="C:plasma membrane"/>
    <property type="evidence" value="ECO:0007669"/>
    <property type="project" value="UniProtKB-SubCell"/>
</dbReference>
<dbReference type="InterPro" id="IPR013563">
    <property type="entry name" value="Oligopep_ABC_C"/>
</dbReference>
<dbReference type="NCBIfam" id="TIGR01727">
    <property type="entry name" value="oligo_HPY"/>
    <property type="match status" value="1"/>
</dbReference>
<dbReference type="InterPro" id="IPR017871">
    <property type="entry name" value="ABC_transporter-like_CS"/>
</dbReference>
<dbReference type="OrthoDB" id="9767950at2"/>
<keyword evidence="5 6" id="KW-0067">ATP-binding</keyword>
<evidence type="ECO:0000256" key="2">
    <source>
        <dbReference type="ARBA" id="ARBA00005417"/>
    </source>
</evidence>
<dbReference type="EMBL" id="CP014674">
    <property type="protein sequence ID" value="AOX17407.1"/>
    <property type="molecule type" value="Genomic_DNA"/>
</dbReference>
<dbReference type="KEGG" id="kba:A0U89_09955"/>
<keyword evidence="7" id="KW-1185">Reference proteome</keyword>
<dbReference type="InterPro" id="IPR027417">
    <property type="entry name" value="P-loop_NTPase"/>
</dbReference>
<keyword evidence="4" id="KW-0547">Nucleotide-binding</keyword>
<dbReference type="PANTHER" id="PTHR43776:SF7">
    <property type="entry name" value="D,D-DIPEPTIDE TRANSPORT ATP-BINDING PROTEIN DDPF-RELATED"/>
    <property type="match status" value="1"/>
</dbReference>
<dbReference type="SMART" id="SM00382">
    <property type="entry name" value="AAA"/>
    <property type="match status" value="1"/>
</dbReference>
<dbReference type="STRING" id="153496.A0U89_09955"/>
<accession>A0A1D8UV77</accession>
<evidence type="ECO:0000256" key="3">
    <source>
        <dbReference type="ARBA" id="ARBA00022448"/>
    </source>
</evidence>